<organism evidence="1 2">
    <name type="scientific">Sulfitobacter delicatus</name>
    <dbReference type="NCBI Taxonomy" id="218672"/>
    <lineage>
        <taxon>Bacteria</taxon>
        <taxon>Pseudomonadati</taxon>
        <taxon>Pseudomonadota</taxon>
        <taxon>Alphaproteobacteria</taxon>
        <taxon>Rhodobacterales</taxon>
        <taxon>Roseobacteraceae</taxon>
        <taxon>Sulfitobacter</taxon>
    </lineage>
</organism>
<name>A0A1G7UQM1_9RHOB</name>
<reference evidence="2" key="1">
    <citation type="submission" date="2016-10" db="EMBL/GenBank/DDBJ databases">
        <authorList>
            <person name="Varghese N."/>
            <person name="Submissions S."/>
        </authorList>
    </citation>
    <scope>NUCLEOTIDE SEQUENCE [LARGE SCALE GENOMIC DNA]</scope>
    <source>
        <strain evidence="2">DSM 16477</strain>
    </source>
</reference>
<protein>
    <submittedName>
        <fullName evidence="1">Uncharacterized protein</fullName>
    </submittedName>
</protein>
<dbReference type="EMBL" id="FNBP01000008">
    <property type="protein sequence ID" value="SDG49429.1"/>
    <property type="molecule type" value="Genomic_DNA"/>
</dbReference>
<accession>A0A1G7UQM1</accession>
<dbReference type="Proteomes" id="UP000199399">
    <property type="component" value="Unassembled WGS sequence"/>
</dbReference>
<gene>
    <name evidence="1" type="ORF">SAMN04489759_10876</name>
</gene>
<keyword evidence="2" id="KW-1185">Reference proteome</keyword>
<evidence type="ECO:0000313" key="1">
    <source>
        <dbReference type="EMBL" id="SDG49429.1"/>
    </source>
</evidence>
<evidence type="ECO:0000313" key="2">
    <source>
        <dbReference type="Proteomes" id="UP000199399"/>
    </source>
</evidence>
<sequence length="233" mass="25655">MTALIELVSEKLSGMSGNPQEIWRHAVSIGSQELEKRITNQTSIESDNKLRTELIDFLLQLADSFGISVEKPEEYAGYDAQLHDLVRYAGKLRAKELADNIRDKHVRLLTDKGLSEEGRQNALALSAELRVEVGRLILPSRQKELLFRNLNEFDSLILNDSANLANILKTLTFIGAAIVGTTGVLAAAPEALNTVGKITALIGYESASEEQRKQLNVDKPVLRLPPPQISSAQ</sequence>
<dbReference type="AlphaFoldDB" id="A0A1G7UQM1"/>
<proteinExistence type="predicted"/>
<dbReference type="STRING" id="218672.SAMN04489759_10876"/>